<dbReference type="PROSITE" id="PS00868">
    <property type="entry name" value="CYS_MET_METAB_PP"/>
    <property type="match status" value="1"/>
</dbReference>
<dbReference type="GO" id="GO:0003961">
    <property type="term" value="F:O-acetylhomoserine aminocarboxypropyltransferase activity"/>
    <property type="evidence" value="ECO:0007669"/>
    <property type="project" value="TreeGrafter"/>
</dbReference>
<protein>
    <submittedName>
        <fullName evidence="7">O-acetylhomoserine aminocarboxypropyltransferase/cysteine synthase</fullName>
    </submittedName>
</protein>
<name>A0A6I2UFG7_9FIRM</name>
<evidence type="ECO:0000256" key="4">
    <source>
        <dbReference type="ARBA" id="ARBA00022898"/>
    </source>
</evidence>
<evidence type="ECO:0000256" key="2">
    <source>
        <dbReference type="ARBA" id="ARBA00009077"/>
    </source>
</evidence>
<dbReference type="Proteomes" id="UP000433181">
    <property type="component" value="Unassembled WGS sequence"/>
</dbReference>
<keyword evidence="4 5" id="KW-0663">Pyridoxal phosphate</keyword>
<dbReference type="Gene3D" id="3.40.640.10">
    <property type="entry name" value="Type I PLP-dependent aspartate aminotransferase-like (Major domain)"/>
    <property type="match status" value="1"/>
</dbReference>
<dbReference type="SUPFAM" id="SSF53383">
    <property type="entry name" value="PLP-dependent transferases"/>
    <property type="match status" value="1"/>
</dbReference>
<keyword evidence="3 7" id="KW-0808">Transferase</keyword>
<organism evidence="7 8">
    <name type="scientific">Anaerovibrio slackiae</name>
    <dbReference type="NCBI Taxonomy" id="2652309"/>
    <lineage>
        <taxon>Bacteria</taxon>
        <taxon>Bacillati</taxon>
        <taxon>Bacillota</taxon>
        <taxon>Negativicutes</taxon>
        <taxon>Selenomonadales</taxon>
        <taxon>Selenomonadaceae</taxon>
        <taxon>Anaerovibrio</taxon>
    </lineage>
</organism>
<evidence type="ECO:0000256" key="1">
    <source>
        <dbReference type="ARBA" id="ARBA00001933"/>
    </source>
</evidence>
<dbReference type="NCBIfam" id="TIGR01326">
    <property type="entry name" value="OAH_OAS_sulfhy"/>
    <property type="match status" value="1"/>
</dbReference>
<evidence type="ECO:0000256" key="6">
    <source>
        <dbReference type="RuleBase" id="RU362118"/>
    </source>
</evidence>
<comment type="similarity">
    <text evidence="2 6">Belongs to the trans-sulfuration enzymes family.</text>
</comment>
<sequence>MKNYHIGTKCVQAGYTPKNGEPRQVPIIQSTTFKYDTSEEMGKLFDLEASGYFYTRLQNPTNDYVAAKIAALEGGSAAMLTSSGQAANFFALFNICECGDHIVASSSIYGGTYNLIAVTMKKMGIDVTFVSPDADEAELNAAFQENTKAMFGETIANPALTVLDIELFARVAHAHNVPLIVDNTFPTPVNCRPIEWGADIVTHSTTKYMDGHGAAVGGAIVDAGRFDWMAHADKFPGLCTPDDSYHGIIYAEKFGKEGAFITKCTVQLMRDLGSIPSPNSAFLLNLGLESLHVRMPKHVENGQAVAEFLEAHPKVAYVNYPGLASSKYHERAKKYLPKGGCGVVSFGLKGGREAASTFMKNLKLGAIETHVADARTCCLNPATSTHRQLTDEQLIEAGVPAELIRISLGIEDKEDLIADIANALDSIE</sequence>
<dbReference type="CDD" id="cd00614">
    <property type="entry name" value="CGS_like"/>
    <property type="match status" value="1"/>
</dbReference>
<dbReference type="InterPro" id="IPR054542">
    <property type="entry name" value="Cys_met_metab_PP"/>
</dbReference>
<reference evidence="7 8" key="1">
    <citation type="submission" date="2019-08" db="EMBL/GenBank/DDBJ databases">
        <title>In-depth cultivation of the pig gut microbiome towards novel bacterial diversity and tailored functional studies.</title>
        <authorList>
            <person name="Wylensek D."/>
            <person name="Hitch T.C.A."/>
            <person name="Clavel T."/>
        </authorList>
    </citation>
    <scope>NUCLEOTIDE SEQUENCE [LARGE SCALE GENOMIC DNA]</scope>
    <source>
        <strain evidence="7 8">WCA-693-APC-5D-A</strain>
    </source>
</reference>
<dbReference type="PANTHER" id="PTHR43797:SF3">
    <property type="entry name" value="O-ACETYLHOMOSERINE SULFHYDRYLASE"/>
    <property type="match status" value="1"/>
</dbReference>
<dbReference type="FunFam" id="3.40.640.10:FF:000035">
    <property type="entry name" value="O-succinylhomoserine sulfhydrylase"/>
    <property type="match status" value="1"/>
</dbReference>
<dbReference type="InterPro" id="IPR000277">
    <property type="entry name" value="Cys/Met-Metab_PyrdxlP-dep_enz"/>
</dbReference>
<dbReference type="AlphaFoldDB" id="A0A6I2UFG7"/>
<evidence type="ECO:0000256" key="3">
    <source>
        <dbReference type="ARBA" id="ARBA00022679"/>
    </source>
</evidence>
<dbReference type="GO" id="GO:0071269">
    <property type="term" value="P:L-homocysteine biosynthetic process"/>
    <property type="evidence" value="ECO:0007669"/>
    <property type="project" value="TreeGrafter"/>
</dbReference>
<dbReference type="GO" id="GO:0005737">
    <property type="term" value="C:cytoplasm"/>
    <property type="evidence" value="ECO:0007669"/>
    <property type="project" value="TreeGrafter"/>
</dbReference>
<dbReference type="GO" id="GO:0019346">
    <property type="term" value="P:transsulfuration"/>
    <property type="evidence" value="ECO:0007669"/>
    <property type="project" value="InterPro"/>
</dbReference>
<dbReference type="GO" id="GO:0006535">
    <property type="term" value="P:cysteine biosynthetic process from serine"/>
    <property type="evidence" value="ECO:0007669"/>
    <property type="project" value="TreeGrafter"/>
</dbReference>
<dbReference type="InterPro" id="IPR006235">
    <property type="entry name" value="OAc-hSer/O-AcSer_sulfhydrylase"/>
</dbReference>
<dbReference type="Pfam" id="PF01053">
    <property type="entry name" value="Cys_Met_Meta_PP"/>
    <property type="match status" value="1"/>
</dbReference>
<dbReference type="InterPro" id="IPR015422">
    <property type="entry name" value="PyrdxlP-dep_Trfase_small"/>
</dbReference>
<evidence type="ECO:0000313" key="8">
    <source>
        <dbReference type="Proteomes" id="UP000433181"/>
    </source>
</evidence>
<dbReference type="InterPro" id="IPR015424">
    <property type="entry name" value="PyrdxlP-dep_Trfase"/>
</dbReference>
<gene>
    <name evidence="7" type="ORF">FYJ84_04730</name>
</gene>
<dbReference type="RefSeq" id="WP_154406456.1">
    <property type="nucleotide sequence ID" value="NZ_VUNR01000006.1"/>
</dbReference>
<dbReference type="EMBL" id="VUNR01000006">
    <property type="protein sequence ID" value="MSU08294.1"/>
    <property type="molecule type" value="Genomic_DNA"/>
</dbReference>
<dbReference type="PANTHER" id="PTHR43797">
    <property type="entry name" value="HOMOCYSTEINE/CYSTEINE SYNTHASE"/>
    <property type="match status" value="1"/>
</dbReference>
<dbReference type="GO" id="GO:0004124">
    <property type="term" value="F:cysteine synthase activity"/>
    <property type="evidence" value="ECO:0007669"/>
    <property type="project" value="TreeGrafter"/>
</dbReference>
<dbReference type="Gene3D" id="3.90.1150.10">
    <property type="entry name" value="Aspartate Aminotransferase, domain 1"/>
    <property type="match status" value="1"/>
</dbReference>
<evidence type="ECO:0000256" key="5">
    <source>
        <dbReference type="PIRSR" id="PIRSR001434-2"/>
    </source>
</evidence>
<keyword evidence="8" id="KW-1185">Reference proteome</keyword>
<feature type="modified residue" description="N6-(pyridoxal phosphate)lysine" evidence="5">
    <location>
        <position position="207"/>
    </location>
</feature>
<dbReference type="InterPro" id="IPR015421">
    <property type="entry name" value="PyrdxlP-dep_Trfase_major"/>
</dbReference>
<proteinExistence type="inferred from homology"/>
<comment type="cofactor">
    <cofactor evidence="1 6">
        <name>pyridoxal 5'-phosphate</name>
        <dbReference type="ChEBI" id="CHEBI:597326"/>
    </cofactor>
</comment>
<dbReference type="GO" id="GO:0030170">
    <property type="term" value="F:pyridoxal phosphate binding"/>
    <property type="evidence" value="ECO:0007669"/>
    <property type="project" value="InterPro"/>
</dbReference>
<dbReference type="PIRSF" id="PIRSF001434">
    <property type="entry name" value="CGS"/>
    <property type="match status" value="1"/>
</dbReference>
<dbReference type="GeneID" id="96778211"/>
<comment type="caution">
    <text evidence="7">The sequence shown here is derived from an EMBL/GenBank/DDBJ whole genome shotgun (WGS) entry which is preliminary data.</text>
</comment>
<accession>A0A6I2UFG7</accession>
<evidence type="ECO:0000313" key="7">
    <source>
        <dbReference type="EMBL" id="MSU08294.1"/>
    </source>
</evidence>